<feature type="compositionally biased region" description="Gly residues" evidence="1">
    <location>
        <begin position="164"/>
        <end position="175"/>
    </location>
</feature>
<evidence type="ECO:0000313" key="5">
    <source>
        <dbReference type="Proteomes" id="UP000271708"/>
    </source>
</evidence>
<sequence>MRSVLTRKLVVLLLALLGALVTLAATRGVWVSGTVTDVAGATPAEATGGEAAPGLAGVALVGAAAAVAALTSGRIGRVVSALALLGVLLVVVVLVVRVLLDPAAVLGSVAGGRSGTTATLPAEASVTAWPWVAAASVVPFALAALGVLLAGGRWSALGADSSGGRSGTVAGGSGTGAPRSDWDRLSEGEDPTT</sequence>
<name>A0A5P8FLK9_9MICO</name>
<evidence type="ECO:0000256" key="2">
    <source>
        <dbReference type="SAM" id="Phobius"/>
    </source>
</evidence>
<evidence type="ECO:0008006" key="6">
    <source>
        <dbReference type="Google" id="ProtNLM"/>
    </source>
</evidence>
<reference evidence="4 5" key="1">
    <citation type="submission" date="2019-09" db="EMBL/GenBank/DDBJ databases">
        <title>Complete Genome Sequence of Janibacter melonis M714 with both human health impact and industrial applications.</title>
        <authorList>
            <person name="Jin M."/>
            <person name="Zhao Q.R."/>
        </authorList>
    </citation>
    <scope>NUCLEOTIDE SEQUENCE [LARGE SCALE GENOMIC DNA]</scope>
    <source>
        <strain evidence="4 5">M714</strain>
    </source>
</reference>
<dbReference type="AlphaFoldDB" id="A0A5P8FLK9"/>
<gene>
    <name evidence="4" type="ORF">EEW87_006675</name>
</gene>
<evidence type="ECO:0000256" key="1">
    <source>
        <dbReference type="SAM" id="MobiDB-lite"/>
    </source>
</evidence>
<dbReference type="GeneID" id="59160837"/>
<dbReference type="Proteomes" id="UP000271708">
    <property type="component" value="Chromosome"/>
</dbReference>
<keyword evidence="2" id="KW-0472">Membrane</keyword>
<dbReference type="EMBL" id="CP044548">
    <property type="protein sequence ID" value="QFQ30061.2"/>
    <property type="molecule type" value="Genomic_DNA"/>
</dbReference>
<accession>A0A5P8FLK9</accession>
<feature type="signal peptide" evidence="3">
    <location>
        <begin position="1"/>
        <end position="24"/>
    </location>
</feature>
<keyword evidence="2" id="KW-0812">Transmembrane</keyword>
<proteinExistence type="predicted"/>
<feature type="transmembrane region" description="Helical" evidence="2">
    <location>
        <begin position="78"/>
        <end position="100"/>
    </location>
</feature>
<feature type="transmembrane region" description="Helical" evidence="2">
    <location>
        <begin position="51"/>
        <end position="71"/>
    </location>
</feature>
<feature type="region of interest" description="Disordered" evidence="1">
    <location>
        <begin position="159"/>
        <end position="193"/>
    </location>
</feature>
<dbReference type="InterPro" id="IPR019051">
    <property type="entry name" value="Trp_biosyn_TM_oprn/chp"/>
</dbReference>
<feature type="chain" id="PRO_5024830983" description="Trp biosynthesis-associated membrane protein" evidence="3">
    <location>
        <begin position="25"/>
        <end position="193"/>
    </location>
</feature>
<keyword evidence="3" id="KW-0732">Signal</keyword>
<evidence type="ECO:0000313" key="4">
    <source>
        <dbReference type="EMBL" id="QFQ30061.2"/>
    </source>
</evidence>
<protein>
    <recommendedName>
        <fullName evidence="6">Trp biosynthesis-associated membrane protein</fullName>
    </recommendedName>
</protein>
<organism evidence="4 5">
    <name type="scientific">Janibacter melonis</name>
    <dbReference type="NCBI Taxonomy" id="262209"/>
    <lineage>
        <taxon>Bacteria</taxon>
        <taxon>Bacillati</taxon>
        <taxon>Actinomycetota</taxon>
        <taxon>Actinomycetes</taxon>
        <taxon>Micrococcales</taxon>
        <taxon>Intrasporangiaceae</taxon>
        <taxon>Janibacter</taxon>
    </lineage>
</organism>
<dbReference type="RefSeq" id="WP_123091653.1">
    <property type="nucleotide sequence ID" value="NZ_CP044548.2"/>
</dbReference>
<keyword evidence="2" id="KW-1133">Transmembrane helix</keyword>
<evidence type="ECO:0000256" key="3">
    <source>
        <dbReference type="SAM" id="SignalP"/>
    </source>
</evidence>
<dbReference type="Pfam" id="PF09534">
    <property type="entry name" value="Trp_oprn_chp"/>
    <property type="match status" value="1"/>
</dbReference>
<dbReference type="KEGG" id="jme:EEW87_006675"/>
<feature type="transmembrane region" description="Helical" evidence="2">
    <location>
        <begin position="128"/>
        <end position="150"/>
    </location>
</feature>